<comment type="caution">
    <text evidence="1">The sequence shown here is derived from an EMBL/GenBank/DDBJ whole genome shotgun (WGS) entry which is preliminary data.</text>
</comment>
<name>A0A2P5DF03_PARAD</name>
<sequence>MVVQRKDGDDSFDLYGYFRKIRHSKSPFFLDSKRASPKLICGRAAELMACHDDAAAGYRRVVCEYRRSSGENRGRN</sequence>
<gene>
    <name evidence="1" type="ORF">PanWU01x14_070200</name>
</gene>
<proteinExistence type="predicted"/>
<evidence type="ECO:0000313" key="2">
    <source>
        <dbReference type="Proteomes" id="UP000237105"/>
    </source>
</evidence>
<organism evidence="1 2">
    <name type="scientific">Parasponia andersonii</name>
    <name type="common">Sponia andersonii</name>
    <dbReference type="NCBI Taxonomy" id="3476"/>
    <lineage>
        <taxon>Eukaryota</taxon>
        <taxon>Viridiplantae</taxon>
        <taxon>Streptophyta</taxon>
        <taxon>Embryophyta</taxon>
        <taxon>Tracheophyta</taxon>
        <taxon>Spermatophyta</taxon>
        <taxon>Magnoliopsida</taxon>
        <taxon>eudicotyledons</taxon>
        <taxon>Gunneridae</taxon>
        <taxon>Pentapetalae</taxon>
        <taxon>rosids</taxon>
        <taxon>fabids</taxon>
        <taxon>Rosales</taxon>
        <taxon>Cannabaceae</taxon>
        <taxon>Parasponia</taxon>
    </lineage>
</organism>
<evidence type="ECO:0000313" key="1">
    <source>
        <dbReference type="EMBL" id="PON71833.1"/>
    </source>
</evidence>
<dbReference type="Proteomes" id="UP000237105">
    <property type="component" value="Unassembled WGS sequence"/>
</dbReference>
<dbReference type="AlphaFoldDB" id="A0A2P5DF03"/>
<keyword evidence="2" id="KW-1185">Reference proteome</keyword>
<accession>A0A2P5DF03</accession>
<reference evidence="2" key="1">
    <citation type="submission" date="2016-06" db="EMBL/GenBank/DDBJ databases">
        <title>Parallel loss of symbiosis genes in relatives of nitrogen-fixing non-legume Parasponia.</title>
        <authorList>
            <person name="Van Velzen R."/>
            <person name="Holmer R."/>
            <person name="Bu F."/>
            <person name="Rutten L."/>
            <person name="Van Zeijl A."/>
            <person name="Liu W."/>
            <person name="Santuari L."/>
            <person name="Cao Q."/>
            <person name="Sharma T."/>
            <person name="Shen D."/>
            <person name="Roswanjaya Y."/>
            <person name="Wardhani T."/>
            <person name="Kalhor M.S."/>
            <person name="Jansen J."/>
            <person name="Van den Hoogen J."/>
            <person name="Gungor B."/>
            <person name="Hartog M."/>
            <person name="Hontelez J."/>
            <person name="Verver J."/>
            <person name="Yang W.-C."/>
            <person name="Schijlen E."/>
            <person name="Repin R."/>
            <person name="Schilthuizen M."/>
            <person name="Schranz E."/>
            <person name="Heidstra R."/>
            <person name="Miyata K."/>
            <person name="Fedorova E."/>
            <person name="Kohlen W."/>
            <person name="Bisseling T."/>
            <person name="Smit S."/>
            <person name="Geurts R."/>
        </authorList>
    </citation>
    <scope>NUCLEOTIDE SEQUENCE [LARGE SCALE GENOMIC DNA]</scope>
    <source>
        <strain evidence="2">cv. WU1-14</strain>
    </source>
</reference>
<protein>
    <submittedName>
        <fullName evidence="1">Uncharacterized protein</fullName>
    </submittedName>
</protein>
<dbReference type="EMBL" id="JXTB01000042">
    <property type="protein sequence ID" value="PON71833.1"/>
    <property type="molecule type" value="Genomic_DNA"/>
</dbReference>